<name>A0ABN1BDH5_9ACTN</name>
<proteinExistence type="predicted"/>
<dbReference type="SMART" id="SM00563">
    <property type="entry name" value="PlsC"/>
    <property type="match status" value="1"/>
</dbReference>
<dbReference type="CDD" id="cd07989">
    <property type="entry name" value="LPLAT_AGPAT-like"/>
    <property type="match status" value="1"/>
</dbReference>
<dbReference type="RefSeq" id="WP_344097744.1">
    <property type="nucleotide sequence ID" value="NZ_BAAAHB010000151.1"/>
</dbReference>
<organism evidence="5 6">
    <name type="scientific">Streptomyces stramineus</name>
    <dbReference type="NCBI Taxonomy" id="173861"/>
    <lineage>
        <taxon>Bacteria</taxon>
        <taxon>Bacillati</taxon>
        <taxon>Actinomycetota</taxon>
        <taxon>Actinomycetes</taxon>
        <taxon>Kitasatosporales</taxon>
        <taxon>Streptomycetaceae</taxon>
        <taxon>Streptomyces</taxon>
    </lineage>
</organism>
<evidence type="ECO:0000313" key="5">
    <source>
        <dbReference type="EMBL" id="GAA0495288.1"/>
    </source>
</evidence>
<dbReference type="EMBL" id="BAAAHB010000151">
    <property type="protein sequence ID" value="GAA0495288.1"/>
    <property type="molecule type" value="Genomic_DNA"/>
</dbReference>
<reference evidence="5 6" key="1">
    <citation type="journal article" date="2019" name="Int. J. Syst. Evol. Microbiol.">
        <title>The Global Catalogue of Microorganisms (GCM) 10K type strain sequencing project: providing services to taxonomists for standard genome sequencing and annotation.</title>
        <authorList>
            <consortium name="The Broad Institute Genomics Platform"/>
            <consortium name="The Broad Institute Genome Sequencing Center for Infectious Disease"/>
            <person name="Wu L."/>
            <person name="Ma J."/>
        </authorList>
    </citation>
    <scope>NUCLEOTIDE SEQUENCE [LARGE SCALE GENOMIC DNA]</scope>
    <source>
        <strain evidence="5 6">JCM 10649</strain>
    </source>
</reference>
<dbReference type="PANTHER" id="PTHR10434">
    <property type="entry name" value="1-ACYL-SN-GLYCEROL-3-PHOSPHATE ACYLTRANSFERASE"/>
    <property type="match status" value="1"/>
</dbReference>
<keyword evidence="6" id="KW-1185">Reference proteome</keyword>
<dbReference type="InterPro" id="IPR002123">
    <property type="entry name" value="Plipid/glycerol_acylTrfase"/>
</dbReference>
<evidence type="ECO:0000256" key="1">
    <source>
        <dbReference type="ARBA" id="ARBA00022679"/>
    </source>
</evidence>
<dbReference type="SUPFAM" id="SSF69593">
    <property type="entry name" value="Glycerol-3-phosphate (1)-acyltransferase"/>
    <property type="match status" value="1"/>
</dbReference>
<sequence length="444" mass="47373">MTNGLPGSARSPRTPVRTWRRGVRARAHRRRTGPPSRRGLRSGALRARLGSALRQRTPGLAPGVFPPTATDARTLVATGGTPAAARRRDRSAARRTAVRHGRPGDALPAPRDGRSDRRDRDPLGKGGKRDAARGERDPNPGEATTRPTLLLTARLRRALRCTMLDAARSEKGPGQAATRRTAALTAQLRRALRYSTPNPALTAWNSHQATTRPTTTPTARLRHTLRYATLDAAHSEKGPGQAATRRTTLLTAWLRRALWCTALTLTGGISRRGRLPEGGCVVVANHSSHADTAALLAALDARHAPLIGAAADYWFATPRRARICRHLAAGFPVRRTGGGTADLLATAGELRAGRAVVLFPEGTRASERGDGGVGAFHRGALLLAERAGVPVVPVGISGTDRLLPKHGRLRPAAVRVRVGRPLYGTVTPERARAAVAELTARADR</sequence>
<evidence type="ECO:0000256" key="3">
    <source>
        <dbReference type="SAM" id="MobiDB-lite"/>
    </source>
</evidence>
<accession>A0ABN1BDH5</accession>
<protein>
    <recommendedName>
        <fullName evidence="4">Phospholipid/glycerol acyltransferase domain-containing protein</fullName>
    </recommendedName>
</protein>
<keyword evidence="1" id="KW-0808">Transferase</keyword>
<keyword evidence="2" id="KW-0012">Acyltransferase</keyword>
<evidence type="ECO:0000313" key="6">
    <source>
        <dbReference type="Proteomes" id="UP001499895"/>
    </source>
</evidence>
<gene>
    <name evidence="5" type="ORF">GCM10009544_64160</name>
</gene>
<feature type="region of interest" description="Disordered" evidence="3">
    <location>
        <begin position="1"/>
        <end position="150"/>
    </location>
</feature>
<comment type="caution">
    <text evidence="5">The sequence shown here is derived from an EMBL/GenBank/DDBJ whole genome shotgun (WGS) entry which is preliminary data.</text>
</comment>
<dbReference type="Pfam" id="PF01553">
    <property type="entry name" value="Acyltransferase"/>
    <property type="match status" value="1"/>
</dbReference>
<feature type="compositionally biased region" description="Basic and acidic residues" evidence="3">
    <location>
        <begin position="111"/>
        <end position="139"/>
    </location>
</feature>
<feature type="compositionally biased region" description="Basic residues" evidence="3">
    <location>
        <begin position="18"/>
        <end position="32"/>
    </location>
</feature>
<evidence type="ECO:0000259" key="4">
    <source>
        <dbReference type="SMART" id="SM00563"/>
    </source>
</evidence>
<dbReference type="Proteomes" id="UP001499895">
    <property type="component" value="Unassembled WGS sequence"/>
</dbReference>
<dbReference type="PANTHER" id="PTHR10434:SF11">
    <property type="entry name" value="1-ACYL-SN-GLYCEROL-3-PHOSPHATE ACYLTRANSFERASE"/>
    <property type="match status" value="1"/>
</dbReference>
<feature type="domain" description="Phospholipid/glycerol acyltransferase" evidence="4">
    <location>
        <begin position="280"/>
        <end position="399"/>
    </location>
</feature>
<feature type="compositionally biased region" description="Low complexity" evidence="3">
    <location>
        <begin position="41"/>
        <end position="54"/>
    </location>
</feature>
<evidence type="ECO:0000256" key="2">
    <source>
        <dbReference type="ARBA" id="ARBA00023315"/>
    </source>
</evidence>